<dbReference type="PANTHER" id="PTHR11104:SF0">
    <property type="entry name" value="SPBETA PROPHAGE-DERIVED AMINOGLYCOSIDE N(3')-ACETYLTRANSFERASE-LIKE PROTEIN YOKD"/>
    <property type="match status" value="1"/>
</dbReference>
<dbReference type="EC" id="2.3.1.-" evidence="5"/>
<evidence type="ECO:0000256" key="4">
    <source>
        <dbReference type="ARBA" id="ARBA00023315"/>
    </source>
</evidence>
<dbReference type="STRING" id="573413.Spirs_2114"/>
<dbReference type="PANTHER" id="PTHR11104">
    <property type="entry name" value="AMINOGLYCOSIDE N3-ACETYLTRANSFERASE"/>
    <property type="match status" value="1"/>
</dbReference>
<evidence type="ECO:0000256" key="5">
    <source>
        <dbReference type="RuleBase" id="RU365031"/>
    </source>
</evidence>
<gene>
    <name evidence="6" type="ordered locus">Spirs_2114</name>
</gene>
<dbReference type="InterPro" id="IPR028345">
    <property type="entry name" value="Antibiotic_NAT-like"/>
</dbReference>
<dbReference type="KEGG" id="ssm:Spirs_2114"/>
<dbReference type="GO" id="GO:0046677">
    <property type="term" value="P:response to antibiotic"/>
    <property type="evidence" value="ECO:0007669"/>
    <property type="project" value="UniProtKB-KW"/>
</dbReference>
<reference evidence="6 7" key="1">
    <citation type="journal article" date="2010" name="Stand. Genomic Sci.">
        <title>Complete genome sequence of Spirochaeta smaragdinae type strain (SEBR 4228).</title>
        <authorList>
            <person name="Mavromatis K."/>
            <person name="Yasawong M."/>
            <person name="Chertkov O."/>
            <person name="Lapidus A."/>
            <person name="Lucas S."/>
            <person name="Nolan M."/>
            <person name="Del Rio T.G."/>
            <person name="Tice H."/>
            <person name="Cheng J.F."/>
            <person name="Pitluck S."/>
            <person name="Liolios K."/>
            <person name="Ivanova N."/>
            <person name="Tapia R."/>
            <person name="Han C."/>
            <person name="Bruce D."/>
            <person name="Goodwin L."/>
            <person name="Pati A."/>
            <person name="Chen A."/>
            <person name="Palaniappan K."/>
            <person name="Land M."/>
            <person name="Hauser L."/>
            <person name="Chang Y.J."/>
            <person name="Jeffries C.D."/>
            <person name="Detter J.C."/>
            <person name="Rohde M."/>
            <person name="Brambilla E."/>
            <person name="Spring S."/>
            <person name="Goker M."/>
            <person name="Sikorski J."/>
            <person name="Woyke T."/>
            <person name="Bristow J."/>
            <person name="Eisen J.A."/>
            <person name="Markowitz V."/>
            <person name="Hugenholtz P."/>
            <person name="Klenk H.P."/>
            <person name="Kyrpides N.C."/>
        </authorList>
    </citation>
    <scope>NUCLEOTIDE SEQUENCE [LARGE SCALE GENOMIC DNA]</scope>
    <source>
        <strain evidence="7">DSM 11293 / JCM 15392 / SEBR 4228</strain>
    </source>
</reference>
<proteinExistence type="inferred from homology"/>
<evidence type="ECO:0000313" key="6">
    <source>
        <dbReference type="EMBL" id="ADK81234.1"/>
    </source>
</evidence>
<dbReference type="GO" id="GO:0046353">
    <property type="term" value="F:aminoglycoside 3-N-acetyltransferase activity"/>
    <property type="evidence" value="ECO:0007669"/>
    <property type="project" value="UniProtKB-EC"/>
</dbReference>
<comment type="similarity">
    <text evidence="1 5">Belongs to the antibiotic N-acetyltransferase family.</text>
</comment>
<evidence type="ECO:0000256" key="2">
    <source>
        <dbReference type="ARBA" id="ARBA00012882"/>
    </source>
</evidence>
<evidence type="ECO:0000313" key="7">
    <source>
        <dbReference type="Proteomes" id="UP000002318"/>
    </source>
</evidence>
<sequence length="277" mass="31169">MQLEDDLSEKDTINATEERPHTITSLISDLRKLGVQSGMTVLVHSSLSSIGWVCGGAVSVILALEKVLGKTGTLLMPTHSGDLSDPKNWGNPAVPEAWWDTIRAEMPAFDPALTPTRGMGIIPETFRKQKGVIRSSHPNASFAAWGKNNTYLIQDNHLDYQMNEKSPIGRLYELDGYILLLGVDYMNNTSFHLAEYKADYSGKEEVLEYAPVMEKGRRVWKAYHDIAFDCDDFESIGQSYEKENPIKIGLIGSANSRLIRQKELVDYSVRWMELNRK</sequence>
<dbReference type="eggNOG" id="COG2746">
    <property type="taxonomic scope" value="Bacteria"/>
</dbReference>
<dbReference type="Pfam" id="PF02522">
    <property type="entry name" value="Antibiotic_NAT"/>
    <property type="match status" value="1"/>
</dbReference>
<comment type="catalytic activity">
    <reaction evidence="5">
        <text>a 2-deoxystreptamine antibiotic + acetyl-CoA = an N(3)-acetyl-2-deoxystreptamine antibiotic + CoA + H(+)</text>
        <dbReference type="Rhea" id="RHEA:12665"/>
        <dbReference type="ChEBI" id="CHEBI:15378"/>
        <dbReference type="ChEBI" id="CHEBI:57287"/>
        <dbReference type="ChEBI" id="CHEBI:57288"/>
        <dbReference type="ChEBI" id="CHEBI:57921"/>
        <dbReference type="ChEBI" id="CHEBI:77452"/>
        <dbReference type="EC" id="2.3.1.81"/>
    </reaction>
</comment>
<keyword evidence="7" id="KW-1185">Reference proteome</keyword>
<dbReference type="AlphaFoldDB" id="E1R348"/>
<accession>E1R348</accession>
<dbReference type="EMBL" id="CP002116">
    <property type="protein sequence ID" value="ADK81234.1"/>
    <property type="molecule type" value="Genomic_DNA"/>
</dbReference>
<evidence type="ECO:0000256" key="3">
    <source>
        <dbReference type="ARBA" id="ARBA00022679"/>
    </source>
</evidence>
<protein>
    <recommendedName>
        <fullName evidence="2 5">Aminoglycoside N(3)-acetyltransferase</fullName>
        <ecNumber evidence="5">2.3.1.-</ecNumber>
    </recommendedName>
</protein>
<organism evidence="6 7">
    <name type="scientific">Sediminispirochaeta smaragdinae (strain DSM 11293 / JCM 15392 / SEBR 4228)</name>
    <name type="common">Spirochaeta smaragdinae</name>
    <dbReference type="NCBI Taxonomy" id="573413"/>
    <lineage>
        <taxon>Bacteria</taxon>
        <taxon>Pseudomonadati</taxon>
        <taxon>Spirochaetota</taxon>
        <taxon>Spirochaetia</taxon>
        <taxon>Spirochaetales</taxon>
        <taxon>Spirochaetaceae</taxon>
        <taxon>Sediminispirochaeta</taxon>
    </lineage>
</organism>
<dbReference type="HOGENOM" id="CLU_060091_0_0_12"/>
<keyword evidence="3 5" id="KW-0808">Transferase</keyword>
<keyword evidence="5" id="KW-0046">Antibiotic resistance</keyword>
<name>E1R348_SEDSS</name>
<evidence type="ECO:0000256" key="1">
    <source>
        <dbReference type="ARBA" id="ARBA00006383"/>
    </source>
</evidence>
<keyword evidence="4 5" id="KW-0012">Acyltransferase</keyword>
<dbReference type="Proteomes" id="UP000002318">
    <property type="component" value="Chromosome"/>
</dbReference>
<dbReference type="SUPFAM" id="SSF110710">
    <property type="entry name" value="TTHA0583/YokD-like"/>
    <property type="match status" value="1"/>
</dbReference>
<dbReference type="InterPro" id="IPR003679">
    <property type="entry name" value="Amioglycoside_AcTrfase"/>
</dbReference>